<evidence type="ECO:0008006" key="4">
    <source>
        <dbReference type="Google" id="ProtNLM"/>
    </source>
</evidence>
<evidence type="ECO:0000313" key="2">
    <source>
        <dbReference type="EMBL" id="OGL47407.1"/>
    </source>
</evidence>
<dbReference type="InterPro" id="IPR027417">
    <property type="entry name" value="P-loop_NTPase"/>
</dbReference>
<organism evidence="2 3">
    <name type="scientific">Candidatus Schekmanbacteria bacterium RBG_13_48_7</name>
    <dbReference type="NCBI Taxonomy" id="1817878"/>
    <lineage>
        <taxon>Bacteria</taxon>
        <taxon>Candidatus Schekmaniibacteriota</taxon>
    </lineage>
</organism>
<evidence type="ECO:0000256" key="1">
    <source>
        <dbReference type="SAM" id="MobiDB-lite"/>
    </source>
</evidence>
<sequence>MTSTSLIRECIIESEKTRYIPDAIEQGFTQYGMQSFDQSLMELLKRGLISFKEALRRSSNPDDFKLKCAGIQSTKDFVSEDITTDKNIRTNDNKDSKQPSKNNHSPDDDNNDMIVDFSKAFGD</sequence>
<dbReference type="EMBL" id="MGDD01000076">
    <property type="protein sequence ID" value="OGL47407.1"/>
    <property type="molecule type" value="Genomic_DNA"/>
</dbReference>
<proteinExistence type="predicted"/>
<name>A0A1F7S2R8_9BACT</name>
<gene>
    <name evidence="2" type="ORF">A2161_10190</name>
</gene>
<comment type="caution">
    <text evidence="2">The sequence shown here is derived from an EMBL/GenBank/DDBJ whole genome shotgun (WGS) entry which is preliminary data.</text>
</comment>
<dbReference type="Gene3D" id="3.40.50.300">
    <property type="entry name" value="P-loop containing nucleotide triphosphate hydrolases"/>
    <property type="match status" value="1"/>
</dbReference>
<dbReference type="Proteomes" id="UP000179266">
    <property type="component" value="Unassembled WGS sequence"/>
</dbReference>
<feature type="region of interest" description="Disordered" evidence="1">
    <location>
        <begin position="80"/>
        <end position="123"/>
    </location>
</feature>
<reference evidence="2 3" key="1">
    <citation type="journal article" date="2016" name="Nat. Commun.">
        <title>Thousands of microbial genomes shed light on interconnected biogeochemical processes in an aquifer system.</title>
        <authorList>
            <person name="Anantharaman K."/>
            <person name="Brown C.T."/>
            <person name="Hug L.A."/>
            <person name="Sharon I."/>
            <person name="Castelle C.J."/>
            <person name="Probst A.J."/>
            <person name="Thomas B.C."/>
            <person name="Singh A."/>
            <person name="Wilkins M.J."/>
            <person name="Karaoz U."/>
            <person name="Brodie E.L."/>
            <person name="Williams K.H."/>
            <person name="Hubbard S.S."/>
            <person name="Banfield J.F."/>
        </authorList>
    </citation>
    <scope>NUCLEOTIDE SEQUENCE [LARGE SCALE GENOMIC DNA]</scope>
</reference>
<protein>
    <recommendedName>
        <fullName evidence="4">Bacterial type II secretion system protein E domain-containing protein</fullName>
    </recommendedName>
</protein>
<evidence type="ECO:0000313" key="3">
    <source>
        <dbReference type="Proteomes" id="UP000179266"/>
    </source>
</evidence>
<accession>A0A1F7S2R8</accession>
<feature type="compositionally biased region" description="Basic and acidic residues" evidence="1">
    <location>
        <begin position="83"/>
        <end position="98"/>
    </location>
</feature>
<dbReference type="AlphaFoldDB" id="A0A1F7S2R8"/>